<dbReference type="Pfam" id="PF07786">
    <property type="entry name" value="HGSNAT_cat"/>
    <property type="match status" value="1"/>
</dbReference>
<evidence type="ECO:0000313" key="4">
    <source>
        <dbReference type="Proteomes" id="UP000673975"/>
    </source>
</evidence>
<feature type="transmembrane region" description="Helical" evidence="1">
    <location>
        <begin position="215"/>
        <end position="237"/>
    </location>
</feature>
<feature type="transmembrane region" description="Helical" evidence="1">
    <location>
        <begin position="133"/>
        <end position="151"/>
    </location>
</feature>
<sequence length="390" mass="43927">MTKNDSLEALRAGKRLVSLDVFRGATIASMILVNNPGTWGAIYPPLRHAEWHGWTVTDLIFPFFLFIVGVSVVLAFTKALAKGAEDNVLVRKTFTRSLIIFGLGLLMAGYPYFTFDPSFGIHQNLSEIRIMGVLQRIAICYLVASVMFIYLKPRTIVYSIAGILVGYWALMMLVPVPGHGAGMIDEPHTNLAAYIDQLIFADVHLYRNGPYDPEGLFSTIPAIGTTLLGVMTGIILMSDRDPIEKTARFLLWGFFFAAIGYVWDWFFPINKPIWTSSYAIFTAGVGMQLFGICYWLIDVKGYQRLTRPFVVYGVNALTVFFMSGIVARTLNLIQIPVAGEYISLQRVIFSNVFLPFASEINASLMYAITWIVIWYFILSYMYRKNIIVKV</sequence>
<protein>
    <submittedName>
        <fullName evidence="3">DUF5009 domain-containing protein</fullName>
    </submittedName>
</protein>
<dbReference type="AlphaFoldDB" id="A0A8J7RNX2"/>
<keyword evidence="4" id="KW-1185">Reference proteome</keyword>
<feature type="transmembrane region" description="Helical" evidence="1">
    <location>
        <begin position="156"/>
        <end position="176"/>
    </location>
</feature>
<comment type="caution">
    <text evidence="3">The sequence shown here is derived from an EMBL/GenBank/DDBJ whole genome shotgun (WGS) entry which is preliminary data.</text>
</comment>
<dbReference type="PANTHER" id="PTHR31061">
    <property type="entry name" value="LD22376P"/>
    <property type="match status" value="1"/>
</dbReference>
<accession>A0A8J7RNX2</accession>
<feature type="transmembrane region" description="Helical" evidence="1">
    <location>
        <begin position="93"/>
        <end position="113"/>
    </location>
</feature>
<feature type="transmembrane region" description="Helical" evidence="1">
    <location>
        <begin position="363"/>
        <end position="382"/>
    </location>
</feature>
<gene>
    <name evidence="3" type="ORF">NATSA_11205</name>
</gene>
<dbReference type="EMBL" id="JAFIDN010000009">
    <property type="protein sequence ID" value="MBP3193234.1"/>
    <property type="molecule type" value="Genomic_DNA"/>
</dbReference>
<keyword evidence="1" id="KW-0472">Membrane</keyword>
<dbReference type="Proteomes" id="UP000673975">
    <property type="component" value="Unassembled WGS sequence"/>
</dbReference>
<keyword evidence="1" id="KW-1133">Transmembrane helix</keyword>
<evidence type="ECO:0000259" key="2">
    <source>
        <dbReference type="Pfam" id="PF07786"/>
    </source>
</evidence>
<evidence type="ECO:0000313" key="3">
    <source>
        <dbReference type="EMBL" id="MBP3193234.1"/>
    </source>
</evidence>
<feature type="transmembrane region" description="Helical" evidence="1">
    <location>
        <begin position="278"/>
        <end position="297"/>
    </location>
</feature>
<keyword evidence="1" id="KW-0812">Transmembrane</keyword>
<dbReference type="InterPro" id="IPR012429">
    <property type="entry name" value="HGSNAT_cat"/>
</dbReference>
<dbReference type="PANTHER" id="PTHR31061:SF24">
    <property type="entry name" value="LD22376P"/>
    <property type="match status" value="1"/>
</dbReference>
<evidence type="ECO:0000256" key="1">
    <source>
        <dbReference type="SAM" id="Phobius"/>
    </source>
</evidence>
<feature type="transmembrane region" description="Helical" evidence="1">
    <location>
        <begin position="249"/>
        <end position="266"/>
    </location>
</feature>
<reference evidence="3" key="1">
    <citation type="submission" date="2021-02" db="EMBL/GenBank/DDBJ databases">
        <title>Natronogracilivirga saccharolytica gen. nov. sp. nov. a new anaerobic, haloalkiliphilic carbohydrate-fermenting bacterium from soda lake and proposing of Cyclonatronumiaceae fam. nov. in the phylum Balneolaeota.</title>
        <authorList>
            <person name="Zhilina T.N."/>
            <person name="Sorokin D.Y."/>
            <person name="Zavarzina D.G."/>
            <person name="Toshchakov S.V."/>
            <person name="Kublanov I.V."/>
        </authorList>
    </citation>
    <scope>NUCLEOTIDE SEQUENCE</scope>
    <source>
        <strain evidence="3">Z-1702</strain>
    </source>
</reference>
<feature type="transmembrane region" description="Helical" evidence="1">
    <location>
        <begin position="59"/>
        <end position="81"/>
    </location>
</feature>
<dbReference type="RefSeq" id="WP_210512686.1">
    <property type="nucleotide sequence ID" value="NZ_JAFIDN010000009.1"/>
</dbReference>
<name>A0A8J7RNX2_9BACT</name>
<proteinExistence type="predicted"/>
<feature type="transmembrane region" description="Helical" evidence="1">
    <location>
        <begin position="309"/>
        <end position="327"/>
    </location>
</feature>
<organism evidence="3 4">
    <name type="scientific">Natronogracilivirga saccharolytica</name>
    <dbReference type="NCBI Taxonomy" id="2812953"/>
    <lineage>
        <taxon>Bacteria</taxon>
        <taxon>Pseudomonadati</taxon>
        <taxon>Balneolota</taxon>
        <taxon>Balneolia</taxon>
        <taxon>Balneolales</taxon>
        <taxon>Cyclonatronaceae</taxon>
        <taxon>Natronogracilivirga</taxon>
    </lineage>
</organism>
<feature type="domain" description="Heparan-alpha-glucosaminide N-acetyltransferase catalytic" evidence="2">
    <location>
        <begin position="15"/>
        <end position="239"/>
    </location>
</feature>
<feature type="transmembrane region" description="Helical" evidence="1">
    <location>
        <begin position="21"/>
        <end position="39"/>
    </location>
</feature>